<dbReference type="Proteomes" id="UP001156940">
    <property type="component" value="Unassembled WGS sequence"/>
</dbReference>
<dbReference type="RefSeq" id="WP_280576154.1">
    <property type="nucleotide sequence ID" value="NZ_JARXRM010000046.1"/>
</dbReference>
<evidence type="ECO:0000313" key="8">
    <source>
        <dbReference type="EMBL" id="MDH5824801.1"/>
    </source>
</evidence>
<name>A0ABT6JDA3_9GAMM</name>
<sequence length="372" mass="39914">MVRGDRLQSVVHGAALALIVGWVLYVGKQVFVPMVFGVLVVYVIIGLARALTALPLVGPRLPAPLRYALSIFGISVAIAAAVSLVVNNFGRVVQLVPTYQDALLQRIQQLAEFLGLQAAPTWTALREDFLARVQLQDLIGTTVVSVTGIGMTVLIVLLYVTFLLLEKRVLPAKLHAMSDDPADVARIHHVLDSINTRTGQYLSLKTLINVLLGVVSWAMMAPFGLEFAGFWAVLIAVLNYVPYIGSFLGVLFPVAWAIVQFGDPGTVITLLLLLTTAQFLIGNFLDPYLMGNSLNLSPFVILASLLTWGGLWGIPGAFLAVPITAVLAIVLSEFPGTRPIAVLMSRNGRLHGRLHGRLGGPPRARAPAGPPA</sequence>
<evidence type="ECO:0000256" key="7">
    <source>
        <dbReference type="SAM" id="Phobius"/>
    </source>
</evidence>
<keyword evidence="3 7" id="KW-0812">Transmembrane</keyword>
<dbReference type="Pfam" id="PF01594">
    <property type="entry name" value="AI-2E_transport"/>
    <property type="match status" value="1"/>
</dbReference>
<proteinExistence type="inferred from homology"/>
<feature type="transmembrane region" description="Helical" evidence="7">
    <location>
        <begin position="305"/>
        <end position="331"/>
    </location>
</feature>
<evidence type="ECO:0000313" key="9">
    <source>
        <dbReference type="Proteomes" id="UP001156940"/>
    </source>
</evidence>
<feature type="transmembrane region" description="Helical" evidence="7">
    <location>
        <begin position="240"/>
        <end position="259"/>
    </location>
</feature>
<comment type="subcellular location">
    <subcellularLocation>
        <location evidence="1">Membrane</location>
        <topology evidence="1">Multi-pass membrane protein</topology>
    </subcellularLocation>
</comment>
<keyword evidence="9" id="KW-1185">Reference proteome</keyword>
<dbReference type="InterPro" id="IPR002549">
    <property type="entry name" value="AI-2E-like"/>
</dbReference>
<feature type="transmembrane region" description="Helical" evidence="7">
    <location>
        <begin position="207"/>
        <end position="234"/>
    </location>
</feature>
<dbReference type="PANTHER" id="PTHR21716:SF64">
    <property type="entry name" value="AI-2 TRANSPORT PROTEIN TQSA"/>
    <property type="match status" value="1"/>
</dbReference>
<feature type="transmembrane region" description="Helical" evidence="7">
    <location>
        <begin position="7"/>
        <end position="25"/>
    </location>
</feature>
<feature type="region of interest" description="Disordered" evidence="6">
    <location>
        <begin position="353"/>
        <end position="372"/>
    </location>
</feature>
<feature type="transmembrane region" description="Helical" evidence="7">
    <location>
        <begin position="31"/>
        <end position="52"/>
    </location>
</feature>
<gene>
    <name evidence="8" type="ORF">QFW77_17670</name>
</gene>
<feature type="transmembrane region" description="Helical" evidence="7">
    <location>
        <begin position="64"/>
        <end position="86"/>
    </location>
</feature>
<evidence type="ECO:0000256" key="4">
    <source>
        <dbReference type="ARBA" id="ARBA00022989"/>
    </source>
</evidence>
<evidence type="ECO:0000256" key="1">
    <source>
        <dbReference type="ARBA" id="ARBA00004141"/>
    </source>
</evidence>
<comment type="caution">
    <text evidence="8">The sequence shown here is derived from an EMBL/GenBank/DDBJ whole genome shotgun (WGS) entry which is preliminary data.</text>
</comment>
<keyword evidence="4 7" id="KW-1133">Transmembrane helix</keyword>
<reference evidence="8 9" key="1">
    <citation type="submission" date="2023-04" db="EMBL/GenBank/DDBJ databases">
        <title>Luteimonas endophyticus RD2P54.</title>
        <authorList>
            <person name="Sun J.-Q."/>
        </authorList>
    </citation>
    <scope>NUCLEOTIDE SEQUENCE [LARGE SCALE GENOMIC DNA]</scope>
    <source>
        <strain evidence="8 9">RD2P54</strain>
    </source>
</reference>
<feature type="transmembrane region" description="Helical" evidence="7">
    <location>
        <begin position="138"/>
        <end position="165"/>
    </location>
</feature>
<feature type="transmembrane region" description="Helical" evidence="7">
    <location>
        <begin position="266"/>
        <end position="285"/>
    </location>
</feature>
<protein>
    <submittedName>
        <fullName evidence="8">AI-2E family transporter</fullName>
    </submittedName>
</protein>
<evidence type="ECO:0000256" key="5">
    <source>
        <dbReference type="ARBA" id="ARBA00023136"/>
    </source>
</evidence>
<evidence type="ECO:0000256" key="3">
    <source>
        <dbReference type="ARBA" id="ARBA00022692"/>
    </source>
</evidence>
<feature type="compositionally biased region" description="Low complexity" evidence="6">
    <location>
        <begin position="360"/>
        <end position="372"/>
    </location>
</feature>
<dbReference type="PANTHER" id="PTHR21716">
    <property type="entry name" value="TRANSMEMBRANE PROTEIN"/>
    <property type="match status" value="1"/>
</dbReference>
<evidence type="ECO:0000256" key="6">
    <source>
        <dbReference type="SAM" id="MobiDB-lite"/>
    </source>
</evidence>
<evidence type="ECO:0000256" key="2">
    <source>
        <dbReference type="ARBA" id="ARBA00009773"/>
    </source>
</evidence>
<organism evidence="8 9">
    <name type="scientific">Luteimonas endophytica</name>
    <dbReference type="NCBI Taxonomy" id="3042023"/>
    <lineage>
        <taxon>Bacteria</taxon>
        <taxon>Pseudomonadati</taxon>
        <taxon>Pseudomonadota</taxon>
        <taxon>Gammaproteobacteria</taxon>
        <taxon>Lysobacterales</taxon>
        <taxon>Lysobacteraceae</taxon>
        <taxon>Luteimonas</taxon>
    </lineage>
</organism>
<dbReference type="EMBL" id="JARXRM010000046">
    <property type="protein sequence ID" value="MDH5824801.1"/>
    <property type="molecule type" value="Genomic_DNA"/>
</dbReference>
<keyword evidence="5 7" id="KW-0472">Membrane</keyword>
<accession>A0ABT6JDA3</accession>
<comment type="similarity">
    <text evidence="2">Belongs to the autoinducer-2 exporter (AI-2E) (TC 2.A.86) family.</text>
</comment>